<evidence type="ECO:0000256" key="5">
    <source>
        <dbReference type="PROSITE-ProRule" id="PRU00169"/>
    </source>
</evidence>
<dbReference type="PROSITE" id="PS50109">
    <property type="entry name" value="HIS_KIN"/>
    <property type="match status" value="2"/>
</dbReference>
<dbReference type="PANTHER" id="PTHR43047">
    <property type="entry name" value="TWO-COMPONENT HISTIDINE PROTEIN KINASE"/>
    <property type="match status" value="1"/>
</dbReference>
<dbReference type="SMART" id="SM00387">
    <property type="entry name" value="HATPase_c"/>
    <property type="match status" value="2"/>
</dbReference>
<evidence type="ECO:0000256" key="2">
    <source>
        <dbReference type="ARBA" id="ARBA00012438"/>
    </source>
</evidence>
<feature type="domain" description="Response regulatory" evidence="8">
    <location>
        <begin position="712"/>
        <end position="828"/>
    </location>
</feature>
<dbReference type="PROSITE" id="PS50110">
    <property type="entry name" value="RESPONSE_REGULATORY"/>
    <property type="match status" value="1"/>
</dbReference>
<dbReference type="RefSeq" id="WP_216415263.1">
    <property type="nucleotide sequence ID" value="NZ_JAHLQK010000002.1"/>
</dbReference>
<dbReference type="InterPro" id="IPR010559">
    <property type="entry name" value="Sig_transdc_His_kin_internal"/>
</dbReference>
<feature type="domain" description="Histidine kinase" evidence="7">
    <location>
        <begin position="939"/>
        <end position="1036"/>
    </location>
</feature>
<dbReference type="SMART" id="SM00448">
    <property type="entry name" value="REC"/>
    <property type="match status" value="1"/>
</dbReference>
<keyword evidence="5" id="KW-0597">Phosphoprotein</keyword>
<comment type="caution">
    <text evidence="9">The sequence shown here is derived from an EMBL/GenBank/DDBJ whole genome shotgun (WGS) entry which is preliminary data.</text>
</comment>
<keyword evidence="6" id="KW-0472">Membrane</keyword>
<dbReference type="CDD" id="cd17574">
    <property type="entry name" value="REC_OmpR"/>
    <property type="match status" value="1"/>
</dbReference>
<dbReference type="InterPro" id="IPR003594">
    <property type="entry name" value="HATPase_dom"/>
</dbReference>
<dbReference type="SMART" id="SM00388">
    <property type="entry name" value="HisKA"/>
    <property type="match status" value="1"/>
</dbReference>
<feature type="transmembrane region" description="Helical" evidence="6">
    <location>
        <begin position="274"/>
        <end position="294"/>
    </location>
</feature>
<dbReference type="InterPro" id="IPR005467">
    <property type="entry name" value="His_kinase_dom"/>
</dbReference>
<evidence type="ECO:0000259" key="7">
    <source>
        <dbReference type="PROSITE" id="PS50109"/>
    </source>
</evidence>
<feature type="transmembrane region" description="Helical" evidence="6">
    <location>
        <begin position="394"/>
        <end position="415"/>
    </location>
</feature>
<reference evidence="9 10" key="1">
    <citation type="submission" date="2021-06" db="EMBL/GenBank/DDBJ databases">
        <authorList>
            <person name="Sun Q."/>
            <person name="Li D."/>
        </authorList>
    </citation>
    <scope>NUCLEOTIDE SEQUENCE [LARGE SCALE GENOMIC DNA]</scope>
    <source>
        <strain evidence="9 10">MSJ-5</strain>
    </source>
</reference>
<dbReference type="CDD" id="cd00082">
    <property type="entry name" value="HisKA"/>
    <property type="match status" value="1"/>
</dbReference>
<accession>A0ABS6G0U8</accession>
<keyword evidence="10" id="KW-1185">Reference proteome</keyword>
<comment type="catalytic activity">
    <reaction evidence="1">
        <text>ATP + protein L-histidine = ADP + protein N-phospho-L-histidine.</text>
        <dbReference type="EC" id="2.7.13.3"/>
    </reaction>
</comment>
<gene>
    <name evidence="9" type="ORF">KQI88_04975</name>
</gene>
<dbReference type="InterPro" id="IPR003661">
    <property type="entry name" value="HisK_dim/P_dom"/>
</dbReference>
<evidence type="ECO:0000256" key="3">
    <source>
        <dbReference type="ARBA" id="ARBA00022679"/>
    </source>
</evidence>
<keyword evidence="6" id="KW-1133">Transmembrane helix</keyword>
<evidence type="ECO:0000313" key="10">
    <source>
        <dbReference type="Proteomes" id="UP000779508"/>
    </source>
</evidence>
<dbReference type="EC" id="2.7.13.3" evidence="2"/>
<evidence type="ECO:0000256" key="1">
    <source>
        <dbReference type="ARBA" id="ARBA00000085"/>
    </source>
</evidence>
<feature type="transmembrane region" description="Helical" evidence="6">
    <location>
        <begin position="301"/>
        <end position="319"/>
    </location>
</feature>
<feature type="transmembrane region" description="Helical" evidence="6">
    <location>
        <begin position="211"/>
        <end position="229"/>
    </location>
</feature>
<evidence type="ECO:0000256" key="6">
    <source>
        <dbReference type="SAM" id="Phobius"/>
    </source>
</evidence>
<feature type="transmembrane region" description="Helical" evidence="6">
    <location>
        <begin position="367"/>
        <end position="388"/>
    </location>
</feature>
<evidence type="ECO:0000259" key="8">
    <source>
        <dbReference type="PROSITE" id="PS50110"/>
    </source>
</evidence>
<dbReference type="EMBL" id="JAHLQK010000002">
    <property type="protein sequence ID" value="MBU5675761.1"/>
    <property type="molecule type" value="Genomic_DNA"/>
</dbReference>
<feature type="transmembrane region" description="Helical" evidence="6">
    <location>
        <begin position="331"/>
        <end position="355"/>
    </location>
</feature>
<dbReference type="Pfam" id="PF00072">
    <property type="entry name" value="Response_reg"/>
    <property type="match status" value="1"/>
</dbReference>
<dbReference type="Pfam" id="PF06580">
    <property type="entry name" value="His_kinase"/>
    <property type="match status" value="1"/>
</dbReference>
<keyword evidence="4" id="KW-0418">Kinase</keyword>
<dbReference type="Pfam" id="PF00512">
    <property type="entry name" value="HisKA"/>
    <property type="match status" value="1"/>
</dbReference>
<dbReference type="Proteomes" id="UP000779508">
    <property type="component" value="Unassembled WGS sequence"/>
</dbReference>
<dbReference type="PANTHER" id="PTHR43047:SF72">
    <property type="entry name" value="OSMOSENSING HISTIDINE PROTEIN KINASE SLN1"/>
    <property type="match status" value="1"/>
</dbReference>
<name>A0ABS6G0U8_9FIRM</name>
<dbReference type="InterPro" id="IPR001789">
    <property type="entry name" value="Sig_transdc_resp-reg_receiver"/>
</dbReference>
<protein>
    <recommendedName>
        <fullName evidence="2">histidine kinase</fullName>
        <ecNumber evidence="2">2.7.13.3</ecNumber>
    </recommendedName>
</protein>
<keyword evidence="6" id="KW-0812">Transmembrane</keyword>
<feature type="domain" description="Histidine kinase" evidence="7">
    <location>
        <begin position="442"/>
        <end position="660"/>
    </location>
</feature>
<sequence length="1038" mass="117977">MKRHAAIIISIVIFLLTISSVIYINYFPNDKIPKAEAGSLLIQDWDFKTKGTIKLMGEWEFYPGKLIFPESNNNIFDQYGDIKKIVQVPGVWDNYISDEKTAFGVGTYRLMIYVPKGDIYGVKTNIIRNANRIFMNGKEVGSSGIPTENVKGFKPNILMYTGFNLIEGEQVELVVQVANHDYPTGGIINAIDFGPYQQLLRKRDAQRALDAFLVSGYLVLGLYFLGSFFQRIEVKYILYFSLFCILQSIYVSTLNERLLDLIVPNVELYPLAEFQIPIMYLSIYYFLMFTYNFFKEYANKKIVIILSCFISFIGIPLALDPFNIFTLIGVELYTIQIMVALIAAINYIYILLIMCRALYNEVEASEYVLTIVTTFVCYGLLLGLNFLFEVSIGNIPVILFLLMVFGLALLMTYRFQLAYQQVDKLSQELLNYDRLKDEFLAKTSHELKTPLHVILNLSQFLIEGTEGPLNLKQQQSIMVINNEGKRLSSLVEDLLDASKIKESEINIYPKPVDIKIISDILLEMNYLIPEGKAIKFINNIPNNIPLIYVDENRLKQIISNLIHNAIKYTEEGQISISANVEENNVYISVADTGMGIEKKYWEAIFTSFYSVKNHQTKGLRGLGLGLGITKNLVELHGGRIWVTSEIGKGSIFTFTLPLADQNNTTDIKEEGTTKQAKEVEYIGKPLKPYKENKDNLGVLTIPERLDGIGEFTILVVDDEHPNLKVLINLIKALNYTVIAVDNGKDALDMLKNKTIDMMILDLMMPDMSGYEVCKVVRQEYHMVELPILILTASGQLTDMLTSFHAGANDFLQKPICSEELKARVESLISIKNSAQEAVRHELNYLHSQINQHFLHNTITTIIGLSYKDSEKTREALYHLSTYFRGKLDFHNYNSMIPIEKEIELLKAYLAIEKMRYGERLNIHYNIDESIEALLPPLTIQPFVENAVRHGVATKNSNGNVKISVQKEELEEVRITIIDDGPGISQEKQKKLLLDENNSISFSNVLKKLKLIKGSKFLLDSKEGQGTTITIVLPEVKNK</sequence>
<keyword evidence="3" id="KW-0808">Transferase</keyword>
<feature type="modified residue" description="4-aspartylphosphate" evidence="5">
    <location>
        <position position="761"/>
    </location>
</feature>
<evidence type="ECO:0000256" key="4">
    <source>
        <dbReference type="ARBA" id="ARBA00022777"/>
    </source>
</evidence>
<proteinExistence type="predicted"/>
<organism evidence="9 10">
    <name type="scientific">Alkaliphilus flagellatus</name>
    <dbReference type="NCBI Taxonomy" id="2841507"/>
    <lineage>
        <taxon>Bacteria</taxon>
        <taxon>Bacillati</taxon>
        <taxon>Bacillota</taxon>
        <taxon>Clostridia</taxon>
        <taxon>Peptostreptococcales</taxon>
        <taxon>Natronincolaceae</taxon>
        <taxon>Alkaliphilus</taxon>
    </lineage>
</organism>
<evidence type="ECO:0000313" key="9">
    <source>
        <dbReference type="EMBL" id="MBU5675761.1"/>
    </source>
</evidence>
<feature type="transmembrane region" description="Helical" evidence="6">
    <location>
        <begin position="236"/>
        <end position="254"/>
    </location>
</feature>
<dbReference type="Pfam" id="PF02518">
    <property type="entry name" value="HATPase_c"/>
    <property type="match status" value="2"/>
</dbReference>